<dbReference type="EMBL" id="SDPU01000022">
    <property type="protein sequence ID" value="RYU12037.1"/>
    <property type="molecule type" value="Genomic_DNA"/>
</dbReference>
<keyword evidence="4" id="KW-0349">Heme</keyword>
<comment type="caution">
    <text evidence="14">The sequence shown here is derived from an EMBL/GenBank/DDBJ whole genome shotgun (WGS) entry which is preliminary data.</text>
</comment>
<gene>
    <name evidence="14" type="ORF">ETU37_12350</name>
</gene>
<organism evidence="14 15">
    <name type="scientific">Nocardioides iriomotensis</name>
    <dbReference type="NCBI Taxonomy" id="715784"/>
    <lineage>
        <taxon>Bacteria</taxon>
        <taxon>Bacillati</taxon>
        <taxon>Actinomycetota</taxon>
        <taxon>Actinomycetes</taxon>
        <taxon>Propionibacteriales</taxon>
        <taxon>Nocardioidaceae</taxon>
        <taxon>Nocardioides</taxon>
    </lineage>
</organism>
<evidence type="ECO:0000256" key="10">
    <source>
        <dbReference type="ARBA" id="ARBA00023136"/>
    </source>
</evidence>
<protein>
    <recommendedName>
        <fullName evidence="13">Cytochrome b561 bacterial/Ni-hydrogenase domain-containing protein</fullName>
    </recommendedName>
</protein>
<evidence type="ECO:0000256" key="6">
    <source>
        <dbReference type="ARBA" id="ARBA00022723"/>
    </source>
</evidence>
<evidence type="ECO:0000256" key="5">
    <source>
        <dbReference type="ARBA" id="ARBA00022692"/>
    </source>
</evidence>
<keyword evidence="5 12" id="KW-0812">Transmembrane</keyword>
<evidence type="ECO:0000256" key="9">
    <source>
        <dbReference type="ARBA" id="ARBA00023004"/>
    </source>
</evidence>
<dbReference type="Pfam" id="PF01292">
    <property type="entry name" value="Ni_hydr_CYTB"/>
    <property type="match status" value="1"/>
</dbReference>
<evidence type="ECO:0000256" key="11">
    <source>
        <dbReference type="ARBA" id="ARBA00037975"/>
    </source>
</evidence>
<feature type="transmembrane region" description="Helical" evidence="12">
    <location>
        <begin position="168"/>
        <end position="189"/>
    </location>
</feature>
<evidence type="ECO:0000259" key="13">
    <source>
        <dbReference type="Pfam" id="PF01292"/>
    </source>
</evidence>
<proteinExistence type="inferred from homology"/>
<dbReference type="InterPro" id="IPR011577">
    <property type="entry name" value="Cyt_b561_bac/Ni-Hgenase"/>
</dbReference>
<dbReference type="GO" id="GO:0009055">
    <property type="term" value="F:electron transfer activity"/>
    <property type="evidence" value="ECO:0007669"/>
    <property type="project" value="InterPro"/>
</dbReference>
<dbReference type="PANTHER" id="PTHR30529">
    <property type="entry name" value="CYTOCHROME B561"/>
    <property type="match status" value="1"/>
</dbReference>
<evidence type="ECO:0000256" key="3">
    <source>
        <dbReference type="ARBA" id="ARBA00022475"/>
    </source>
</evidence>
<reference evidence="14 15" key="1">
    <citation type="submission" date="2019-01" db="EMBL/GenBank/DDBJ databases">
        <title>Nocardioides guangzhouensis sp. nov., an actinobacterium isolated from soil.</title>
        <authorList>
            <person name="Fu Y."/>
            <person name="Cai Y."/>
            <person name="Lin Z."/>
            <person name="Chen P."/>
        </authorList>
    </citation>
    <scope>NUCLEOTIDE SEQUENCE [LARGE SCALE GENOMIC DNA]</scope>
    <source>
        <strain evidence="14 15">NBRC 105384</strain>
    </source>
</reference>
<feature type="transmembrane region" description="Helical" evidence="12">
    <location>
        <begin position="96"/>
        <end position="116"/>
    </location>
</feature>
<evidence type="ECO:0000313" key="14">
    <source>
        <dbReference type="EMBL" id="RYU12037.1"/>
    </source>
</evidence>
<keyword evidence="8 12" id="KW-1133">Transmembrane helix</keyword>
<dbReference type="InterPro" id="IPR052168">
    <property type="entry name" value="Cytochrome_b561_oxidase"/>
</dbReference>
<name>A0A4Q5J0H8_9ACTN</name>
<feature type="transmembrane region" description="Helical" evidence="12">
    <location>
        <begin position="144"/>
        <end position="162"/>
    </location>
</feature>
<comment type="subcellular location">
    <subcellularLocation>
        <location evidence="1">Cell membrane</location>
        <topology evidence="1">Multi-pass membrane protein</topology>
    </subcellularLocation>
</comment>
<evidence type="ECO:0000256" key="4">
    <source>
        <dbReference type="ARBA" id="ARBA00022617"/>
    </source>
</evidence>
<feature type="transmembrane region" description="Helical" evidence="12">
    <location>
        <begin position="18"/>
        <end position="37"/>
    </location>
</feature>
<keyword evidence="3" id="KW-1003">Cell membrane</keyword>
<dbReference type="SUPFAM" id="SSF81342">
    <property type="entry name" value="Transmembrane di-heme cytochromes"/>
    <property type="match status" value="1"/>
</dbReference>
<dbReference type="PANTHER" id="PTHR30529:SF7">
    <property type="entry name" value="CYTOCHROME B561 BACTERIAL_NI-HYDROGENASE DOMAIN-CONTAINING PROTEIN"/>
    <property type="match status" value="1"/>
</dbReference>
<dbReference type="GO" id="GO:0005886">
    <property type="term" value="C:plasma membrane"/>
    <property type="evidence" value="ECO:0007669"/>
    <property type="project" value="UniProtKB-SubCell"/>
</dbReference>
<evidence type="ECO:0000256" key="2">
    <source>
        <dbReference type="ARBA" id="ARBA00022448"/>
    </source>
</evidence>
<evidence type="ECO:0000256" key="12">
    <source>
        <dbReference type="SAM" id="Phobius"/>
    </source>
</evidence>
<dbReference type="InterPro" id="IPR016174">
    <property type="entry name" value="Di-haem_cyt_TM"/>
</dbReference>
<dbReference type="GO" id="GO:0020037">
    <property type="term" value="F:heme binding"/>
    <property type="evidence" value="ECO:0007669"/>
    <property type="project" value="TreeGrafter"/>
</dbReference>
<dbReference type="GO" id="GO:0046872">
    <property type="term" value="F:metal ion binding"/>
    <property type="evidence" value="ECO:0007669"/>
    <property type="project" value="UniProtKB-KW"/>
</dbReference>
<comment type="similarity">
    <text evidence="11">Belongs to the cytochrome b561 family.</text>
</comment>
<evidence type="ECO:0000256" key="7">
    <source>
        <dbReference type="ARBA" id="ARBA00022982"/>
    </source>
</evidence>
<evidence type="ECO:0000256" key="1">
    <source>
        <dbReference type="ARBA" id="ARBA00004651"/>
    </source>
</evidence>
<evidence type="ECO:0000313" key="15">
    <source>
        <dbReference type="Proteomes" id="UP000291189"/>
    </source>
</evidence>
<accession>A0A4Q5J0H8</accession>
<keyword evidence="15" id="KW-1185">Reference proteome</keyword>
<keyword evidence="9" id="KW-0408">Iron</keyword>
<dbReference type="Proteomes" id="UP000291189">
    <property type="component" value="Unassembled WGS sequence"/>
</dbReference>
<keyword evidence="10 12" id="KW-0472">Membrane</keyword>
<keyword evidence="2" id="KW-0813">Transport</keyword>
<keyword evidence="6" id="KW-0479">Metal-binding</keyword>
<keyword evidence="7" id="KW-0249">Electron transport</keyword>
<sequence>MTDTQVEAVTGYPLATKVLHWLTVLVLAAQLVVGYTLDVEDGRDRVEDALDARADRAGSEAEEERLEELADAAHDRARDQDAGAVLARVASGDEPVLTTHVVLGLTLLLLALVRLVRRRVVPLPPWAETLTEGERRLAHRTEQVLYLTLVLMPLSGLGVLLVEDDLLLVHVATHVTFFVAVTLHVGLVLKHQLVDRDRLLRRML</sequence>
<evidence type="ECO:0000256" key="8">
    <source>
        <dbReference type="ARBA" id="ARBA00022989"/>
    </source>
</evidence>
<dbReference type="GO" id="GO:0022904">
    <property type="term" value="P:respiratory electron transport chain"/>
    <property type="evidence" value="ECO:0007669"/>
    <property type="project" value="InterPro"/>
</dbReference>
<dbReference type="AlphaFoldDB" id="A0A4Q5J0H8"/>
<feature type="domain" description="Cytochrome b561 bacterial/Ni-hydrogenase" evidence="13">
    <location>
        <begin position="12"/>
        <end position="204"/>
    </location>
</feature>
<dbReference type="RefSeq" id="WP_129987625.1">
    <property type="nucleotide sequence ID" value="NZ_SDPU01000022.1"/>
</dbReference>